<dbReference type="CDD" id="cd03808">
    <property type="entry name" value="GT4_CapM-like"/>
    <property type="match status" value="1"/>
</dbReference>
<reference evidence="3 4" key="1">
    <citation type="journal article" date="2016" name="Nat. Commun.">
        <title>Thousands of microbial genomes shed light on interconnected biogeochemical processes in an aquifer system.</title>
        <authorList>
            <person name="Anantharaman K."/>
            <person name="Brown C.T."/>
            <person name="Hug L.A."/>
            <person name="Sharon I."/>
            <person name="Castelle C.J."/>
            <person name="Probst A.J."/>
            <person name="Thomas B.C."/>
            <person name="Singh A."/>
            <person name="Wilkins M.J."/>
            <person name="Karaoz U."/>
            <person name="Brodie E.L."/>
            <person name="Williams K.H."/>
            <person name="Hubbard S.S."/>
            <person name="Banfield J.F."/>
        </authorList>
    </citation>
    <scope>NUCLEOTIDE SEQUENCE [LARGE SCALE GENOMIC DNA]</scope>
</reference>
<dbReference type="Pfam" id="PF13439">
    <property type="entry name" value="Glyco_transf_4"/>
    <property type="match status" value="1"/>
</dbReference>
<protein>
    <recommendedName>
        <fullName evidence="5">Glycosyltransferase subfamily 4-like N-terminal domain-containing protein</fullName>
    </recommendedName>
</protein>
<evidence type="ECO:0000313" key="3">
    <source>
        <dbReference type="EMBL" id="OGF25992.1"/>
    </source>
</evidence>
<dbReference type="InterPro" id="IPR028098">
    <property type="entry name" value="Glyco_trans_4-like_N"/>
</dbReference>
<feature type="domain" description="Glycosyltransferase subfamily 4-like N-terminal" evidence="2">
    <location>
        <begin position="19"/>
        <end position="182"/>
    </location>
</feature>
<evidence type="ECO:0000313" key="4">
    <source>
        <dbReference type="Proteomes" id="UP000178367"/>
    </source>
</evidence>
<name>A0A1F5SH93_9BACT</name>
<comment type="caution">
    <text evidence="3">The sequence shown here is derived from an EMBL/GenBank/DDBJ whole genome shotgun (WGS) entry which is preliminary data.</text>
</comment>
<evidence type="ECO:0008006" key="5">
    <source>
        <dbReference type="Google" id="ProtNLM"/>
    </source>
</evidence>
<accession>A0A1F5SH93</accession>
<organism evidence="3 4">
    <name type="scientific">Candidatus Falkowbacteria bacterium RIFOXYA2_FULL_47_19</name>
    <dbReference type="NCBI Taxonomy" id="1797994"/>
    <lineage>
        <taxon>Bacteria</taxon>
        <taxon>Candidatus Falkowiibacteriota</taxon>
    </lineage>
</organism>
<dbReference type="GO" id="GO:0016757">
    <property type="term" value="F:glycosyltransferase activity"/>
    <property type="evidence" value="ECO:0007669"/>
    <property type="project" value="InterPro"/>
</dbReference>
<evidence type="ECO:0000259" key="2">
    <source>
        <dbReference type="Pfam" id="PF13439"/>
    </source>
</evidence>
<evidence type="ECO:0000259" key="1">
    <source>
        <dbReference type="Pfam" id="PF00534"/>
    </source>
</evidence>
<gene>
    <name evidence="3" type="ORF">A2227_05835</name>
</gene>
<dbReference type="STRING" id="1797994.A2227_05835"/>
<feature type="domain" description="Glycosyl transferase family 1" evidence="1">
    <location>
        <begin position="212"/>
        <end position="369"/>
    </location>
</feature>
<sequence>MAEKNKKTILYLITQSELGGAQKYIYDLAGNLKDEFNIAVAYGEQGHGGELAQKLRVIGVENYAIPGLKREISPLSDIAALINIIKLIRRIKPDIVHLNSSKISILGSLAGIFAPKSKILYTAHGWVFNEPGRNHGKYRSLEKFTAKFKDKIICVSEFDRLAAIREKIAPESKLVTIHNGVEPISFLPPEEARARLMSLCPAPPEGTAKGFTINAKDFVIGSIGNLYRTKGYEYLISAVKILLSNGIRIKTVIIGEGPERSELNGWIERLRLSDHVLLAGRIDNSAELLRAFDIYACSSVKEGLSYTVIEAMLSGIPVVATRVGGNGELIGHKKEGFLVGHKNAESLARGIIETMDRPGFKEKIGVAARAKALSEFTLEKMVERTKAVYYSLL</sequence>
<dbReference type="Gene3D" id="3.40.50.2000">
    <property type="entry name" value="Glycogen Phosphorylase B"/>
    <property type="match status" value="2"/>
</dbReference>
<dbReference type="SUPFAM" id="SSF53756">
    <property type="entry name" value="UDP-Glycosyltransferase/glycogen phosphorylase"/>
    <property type="match status" value="1"/>
</dbReference>
<dbReference type="AlphaFoldDB" id="A0A1F5SH93"/>
<dbReference type="InterPro" id="IPR001296">
    <property type="entry name" value="Glyco_trans_1"/>
</dbReference>
<dbReference type="PANTHER" id="PTHR12526:SF630">
    <property type="entry name" value="GLYCOSYLTRANSFERASE"/>
    <property type="match status" value="1"/>
</dbReference>
<dbReference type="EMBL" id="MFGB01000018">
    <property type="protein sequence ID" value="OGF25992.1"/>
    <property type="molecule type" value="Genomic_DNA"/>
</dbReference>
<dbReference type="Proteomes" id="UP000178367">
    <property type="component" value="Unassembled WGS sequence"/>
</dbReference>
<dbReference type="Pfam" id="PF00534">
    <property type="entry name" value="Glycos_transf_1"/>
    <property type="match status" value="1"/>
</dbReference>
<dbReference type="PANTHER" id="PTHR12526">
    <property type="entry name" value="GLYCOSYLTRANSFERASE"/>
    <property type="match status" value="1"/>
</dbReference>
<proteinExistence type="predicted"/>